<dbReference type="OrthoDB" id="2804474at2759"/>
<organism evidence="1 2">
    <name type="scientific">Obba rivulosa</name>
    <dbReference type="NCBI Taxonomy" id="1052685"/>
    <lineage>
        <taxon>Eukaryota</taxon>
        <taxon>Fungi</taxon>
        <taxon>Dikarya</taxon>
        <taxon>Basidiomycota</taxon>
        <taxon>Agaricomycotina</taxon>
        <taxon>Agaricomycetes</taxon>
        <taxon>Polyporales</taxon>
        <taxon>Gelatoporiaceae</taxon>
        <taxon>Obba</taxon>
    </lineage>
</organism>
<accession>A0A8E2AQZ4</accession>
<evidence type="ECO:0008006" key="3">
    <source>
        <dbReference type="Google" id="ProtNLM"/>
    </source>
</evidence>
<proteinExistence type="predicted"/>
<keyword evidence="2" id="KW-1185">Reference proteome</keyword>
<dbReference type="AlphaFoldDB" id="A0A8E2AQZ4"/>
<protein>
    <recommendedName>
        <fullName evidence="3">F-box domain protein</fullName>
    </recommendedName>
</protein>
<dbReference type="EMBL" id="KV722429">
    <property type="protein sequence ID" value="OCH89326.1"/>
    <property type="molecule type" value="Genomic_DNA"/>
</dbReference>
<sequence>MDPFDTIDIAEGVVRVKPDRPLEEVIQSLSGINPDASALCLSGYDDCGMADDPDDWSFVDTLIPYLSRLRNVRTLQLDDMAWKELSPTARSFILTHFRSLTALRFKTADMLSSNQLLRVLDAFPSLSTLVLDSVDAEVHNHTTQQITRETPLRLNHLRIQPWAWHRPLCQWILGSRGDNLYIDTAMFNWTGSAGAKPDLVVGFIRDLAPHLKQLTMDWCIPLKSFANKYANHLLANAPNTNDGYGFRVGTSTPFDASRFEEDMLEDDEEEPDKAVLQARLLRTDEPSGPDSCRRAIEYISHPIQSAIEDIDAFVIWNNNIVDTFMIRVLCQLVNLRTTVFRIMIAVKDWTHFETVDWPALDIVLSSVPDYGVPAQSRDFAILLSGPWSNNEVARRKLMSKLPKVAECGLFAFEGDNDHTRWAMRGLYDRY</sequence>
<gene>
    <name evidence="1" type="ORF">OBBRIDRAFT_888468</name>
</gene>
<evidence type="ECO:0000313" key="2">
    <source>
        <dbReference type="Proteomes" id="UP000250043"/>
    </source>
</evidence>
<reference evidence="1 2" key="1">
    <citation type="submission" date="2016-07" db="EMBL/GenBank/DDBJ databases">
        <title>Draft genome of the white-rot fungus Obba rivulosa 3A-2.</title>
        <authorList>
            <consortium name="DOE Joint Genome Institute"/>
            <person name="Miettinen O."/>
            <person name="Riley R."/>
            <person name="Acob R."/>
            <person name="Barry K."/>
            <person name="Cullen D."/>
            <person name="De Vries R."/>
            <person name="Hainaut M."/>
            <person name="Hatakka A."/>
            <person name="Henrissat B."/>
            <person name="Hilden K."/>
            <person name="Kuo R."/>
            <person name="Labutti K."/>
            <person name="Lipzen A."/>
            <person name="Makela M.R."/>
            <person name="Sandor L."/>
            <person name="Spatafora J.W."/>
            <person name="Grigoriev I.V."/>
            <person name="Hibbett D.S."/>
        </authorList>
    </citation>
    <scope>NUCLEOTIDE SEQUENCE [LARGE SCALE GENOMIC DNA]</scope>
    <source>
        <strain evidence="1 2">3A-2</strain>
    </source>
</reference>
<name>A0A8E2AQZ4_9APHY</name>
<evidence type="ECO:0000313" key="1">
    <source>
        <dbReference type="EMBL" id="OCH89326.1"/>
    </source>
</evidence>
<dbReference type="Proteomes" id="UP000250043">
    <property type="component" value="Unassembled WGS sequence"/>
</dbReference>